<feature type="domain" description="TF-B3" evidence="6">
    <location>
        <begin position="193"/>
        <end position="301"/>
    </location>
</feature>
<feature type="domain" description="TF-B3" evidence="6">
    <location>
        <begin position="1"/>
        <end position="91"/>
    </location>
</feature>
<name>A0ABR2U200_9ROSI</name>
<dbReference type="CDD" id="cd10017">
    <property type="entry name" value="B3_DNA"/>
    <property type="match status" value="3"/>
</dbReference>
<keyword evidence="5" id="KW-0539">Nucleus</keyword>
<keyword evidence="4" id="KW-0804">Transcription</keyword>
<dbReference type="InterPro" id="IPR003340">
    <property type="entry name" value="B3_DNA-bd"/>
</dbReference>
<keyword evidence="8" id="KW-1185">Reference proteome</keyword>
<evidence type="ECO:0000313" key="8">
    <source>
        <dbReference type="Proteomes" id="UP001396334"/>
    </source>
</evidence>
<reference evidence="7 8" key="1">
    <citation type="journal article" date="2024" name="G3 (Bethesda)">
        <title>Genome assembly of Hibiscus sabdariffa L. provides insights into metabolisms of medicinal natural products.</title>
        <authorList>
            <person name="Kim T."/>
        </authorList>
    </citation>
    <scope>NUCLEOTIDE SEQUENCE [LARGE SCALE GENOMIC DNA]</scope>
    <source>
        <strain evidence="7">TK-2024</strain>
        <tissue evidence="7">Old leaves</tissue>
    </source>
</reference>
<evidence type="ECO:0000256" key="1">
    <source>
        <dbReference type="ARBA" id="ARBA00004123"/>
    </source>
</evidence>
<dbReference type="PROSITE" id="PS50863">
    <property type="entry name" value="B3"/>
    <property type="match status" value="3"/>
</dbReference>
<keyword evidence="3" id="KW-0238">DNA-binding</keyword>
<dbReference type="EMBL" id="JBBPBN010000003">
    <property type="protein sequence ID" value="KAK9043640.1"/>
    <property type="molecule type" value="Genomic_DNA"/>
</dbReference>
<gene>
    <name evidence="7" type="ORF">V6N11_071975</name>
</gene>
<comment type="caution">
    <text evidence="7">The sequence shown here is derived from an EMBL/GenBank/DDBJ whole genome shotgun (WGS) entry which is preliminary data.</text>
</comment>
<dbReference type="SMART" id="SM01019">
    <property type="entry name" value="B3"/>
    <property type="match status" value="3"/>
</dbReference>
<accession>A0ABR2U200</accession>
<feature type="domain" description="TF-B3" evidence="6">
    <location>
        <begin position="396"/>
        <end position="490"/>
    </location>
</feature>
<organism evidence="7 8">
    <name type="scientific">Hibiscus sabdariffa</name>
    <name type="common">roselle</name>
    <dbReference type="NCBI Taxonomy" id="183260"/>
    <lineage>
        <taxon>Eukaryota</taxon>
        <taxon>Viridiplantae</taxon>
        <taxon>Streptophyta</taxon>
        <taxon>Embryophyta</taxon>
        <taxon>Tracheophyta</taxon>
        <taxon>Spermatophyta</taxon>
        <taxon>Magnoliopsida</taxon>
        <taxon>eudicotyledons</taxon>
        <taxon>Gunneridae</taxon>
        <taxon>Pentapetalae</taxon>
        <taxon>rosids</taxon>
        <taxon>malvids</taxon>
        <taxon>Malvales</taxon>
        <taxon>Malvaceae</taxon>
        <taxon>Malvoideae</taxon>
        <taxon>Hibiscus</taxon>
    </lineage>
</organism>
<dbReference type="Pfam" id="PF02362">
    <property type="entry name" value="B3"/>
    <property type="match status" value="3"/>
</dbReference>
<dbReference type="PANTHER" id="PTHR31391">
    <property type="entry name" value="B3 DOMAIN-CONTAINING PROTEIN OS11G0197600-RELATED"/>
    <property type="match status" value="1"/>
</dbReference>
<dbReference type="InterPro" id="IPR015300">
    <property type="entry name" value="DNA-bd_pseudobarrel_sf"/>
</dbReference>
<keyword evidence="2" id="KW-0805">Transcription regulation</keyword>
<evidence type="ECO:0000256" key="5">
    <source>
        <dbReference type="ARBA" id="ARBA00023242"/>
    </source>
</evidence>
<comment type="subcellular location">
    <subcellularLocation>
        <location evidence="1">Nucleus</location>
    </subcellularLocation>
</comment>
<evidence type="ECO:0000256" key="2">
    <source>
        <dbReference type="ARBA" id="ARBA00023015"/>
    </source>
</evidence>
<evidence type="ECO:0000259" key="6">
    <source>
        <dbReference type="PROSITE" id="PS50863"/>
    </source>
</evidence>
<evidence type="ECO:0000256" key="3">
    <source>
        <dbReference type="ARBA" id="ARBA00023125"/>
    </source>
</evidence>
<proteinExistence type="predicted"/>
<dbReference type="PANTHER" id="PTHR31391:SF81">
    <property type="entry name" value="TF-B3 DOMAIN-CONTAINING PROTEIN"/>
    <property type="match status" value="1"/>
</dbReference>
<evidence type="ECO:0000313" key="7">
    <source>
        <dbReference type="EMBL" id="KAK9043640.1"/>
    </source>
</evidence>
<dbReference type="InterPro" id="IPR044837">
    <property type="entry name" value="REM16-like"/>
</dbReference>
<dbReference type="Proteomes" id="UP001396334">
    <property type="component" value="Unassembled WGS sequence"/>
</dbReference>
<evidence type="ECO:0000256" key="4">
    <source>
        <dbReference type="ARBA" id="ARBA00023163"/>
    </source>
</evidence>
<protein>
    <recommendedName>
        <fullName evidence="6">TF-B3 domain-containing protein</fullName>
    </recommendedName>
</protein>
<sequence length="494" mass="56115">MYRTLYLPKYCMHALPKRFVTAFGNDVSDSVIVRAATGPEWKVELMKHDGEIWLTNGWKDFVDYFSLKYGSLLIFRYEGRSRFYVLMIFDQTTFEIEYPIGVGDDEVELPTPKVEEVEITTRTEKTPVLCYSPRKRRRTNLSSGMVGTDLFTVLSMSMFTGKTGTKEAGRAMSAAPRTSTSSTANCFRSGNPFFVVNVRKSYINGRDLHIPAAFARNYLAREETKADVVGSEVKANAVLKDRDGRTWPVLLKICKMYRLAQFGYGWTAFASDNGLQVGDSCAFELLEGPEMSFRVTILWKTEDSDRHTAHGSTRGHVRYERELNGRSQFECGYSSKNVVISSSTTNKEFRLLRRKVKAEDGKNDQAMQTFAIQRILNKRIARSVESASELRSDHPFFKVVITASFLQLGYPSIPGQFCDKHMERIPEDATVIFKGKSWPMRIITCSDRAGRFSSGWKAFALENKLRVGDFCVFEMIKKNSVFKVSIFRDGSTLG</sequence>
<dbReference type="Gene3D" id="2.40.330.10">
    <property type="entry name" value="DNA-binding pseudobarrel domain"/>
    <property type="match status" value="3"/>
</dbReference>
<dbReference type="SUPFAM" id="SSF101936">
    <property type="entry name" value="DNA-binding pseudobarrel domain"/>
    <property type="match status" value="3"/>
</dbReference>